<name>A0A401NUH4_SCYTO</name>
<dbReference type="Proteomes" id="UP000288216">
    <property type="component" value="Unassembled WGS sequence"/>
</dbReference>
<protein>
    <submittedName>
        <fullName evidence="2">Uncharacterized protein</fullName>
    </submittedName>
</protein>
<proteinExistence type="predicted"/>
<keyword evidence="3" id="KW-1185">Reference proteome</keyword>
<evidence type="ECO:0000313" key="3">
    <source>
        <dbReference type="Proteomes" id="UP000288216"/>
    </source>
</evidence>
<dbReference type="AlphaFoldDB" id="A0A401NUH4"/>
<evidence type="ECO:0000313" key="2">
    <source>
        <dbReference type="EMBL" id="GCB64507.1"/>
    </source>
</evidence>
<feature type="region of interest" description="Disordered" evidence="1">
    <location>
        <begin position="68"/>
        <end position="89"/>
    </location>
</feature>
<comment type="caution">
    <text evidence="2">The sequence shown here is derived from an EMBL/GenBank/DDBJ whole genome shotgun (WGS) entry which is preliminary data.</text>
</comment>
<gene>
    <name evidence="2" type="ORF">scyTo_0004618</name>
</gene>
<sequence length="89" mass="10285">MKGNCPELENELIKSKKGFEASEDNNRNAVFKLQKLHTEIGELHQEIEQLNIQKAELQVVMDNLRDTKEQHVSAKNNTLKQQDEQLKGQ</sequence>
<accession>A0A401NUH4</accession>
<reference evidence="2 3" key="1">
    <citation type="journal article" date="2018" name="Nat. Ecol. Evol.">
        <title>Shark genomes provide insights into elasmobranch evolution and the origin of vertebrates.</title>
        <authorList>
            <person name="Hara Y"/>
            <person name="Yamaguchi K"/>
            <person name="Onimaru K"/>
            <person name="Kadota M"/>
            <person name="Koyanagi M"/>
            <person name="Keeley SD"/>
            <person name="Tatsumi K"/>
            <person name="Tanaka K"/>
            <person name="Motone F"/>
            <person name="Kageyama Y"/>
            <person name="Nozu R"/>
            <person name="Adachi N"/>
            <person name="Nishimura O"/>
            <person name="Nakagawa R"/>
            <person name="Tanegashima C"/>
            <person name="Kiyatake I"/>
            <person name="Matsumoto R"/>
            <person name="Murakumo K"/>
            <person name="Nishida K"/>
            <person name="Terakita A"/>
            <person name="Kuratani S"/>
            <person name="Sato K"/>
            <person name="Hyodo S Kuraku.S."/>
        </authorList>
    </citation>
    <scope>NUCLEOTIDE SEQUENCE [LARGE SCALE GENOMIC DNA]</scope>
</reference>
<dbReference type="EMBL" id="BFAA01001375">
    <property type="protein sequence ID" value="GCB64507.1"/>
    <property type="molecule type" value="Genomic_DNA"/>
</dbReference>
<organism evidence="2 3">
    <name type="scientific">Scyliorhinus torazame</name>
    <name type="common">Cloudy catshark</name>
    <name type="synonym">Catulus torazame</name>
    <dbReference type="NCBI Taxonomy" id="75743"/>
    <lineage>
        <taxon>Eukaryota</taxon>
        <taxon>Metazoa</taxon>
        <taxon>Chordata</taxon>
        <taxon>Craniata</taxon>
        <taxon>Vertebrata</taxon>
        <taxon>Chondrichthyes</taxon>
        <taxon>Elasmobranchii</taxon>
        <taxon>Galeomorphii</taxon>
        <taxon>Galeoidea</taxon>
        <taxon>Carcharhiniformes</taxon>
        <taxon>Scyliorhinidae</taxon>
        <taxon>Scyliorhinus</taxon>
    </lineage>
</organism>
<evidence type="ECO:0000256" key="1">
    <source>
        <dbReference type="SAM" id="MobiDB-lite"/>
    </source>
</evidence>